<dbReference type="SUPFAM" id="SSF51905">
    <property type="entry name" value="FAD/NAD(P)-binding domain"/>
    <property type="match status" value="1"/>
</dbReference>
<dbReference type="PANTHER" id="PTHR43539:SF78">
    <property type="entry name" value="FLAVIN-CONTAINING MONOOXYGENASE"/>
    <property type="match status" value="1"/>
</dbReference>
<name>A0ABT2ZBD0_9RHOB</name>
<keyword evidence="3" id="KW-1185">Reference proteome</keyword>
<dbReference type="PRINTS" id="PR00411">
    <property type="entry name" value="PNDRDTASEI"/>
</dbReference>
<dbReference type="EMBL" id="JAOWKY010000001">
    <property type="protein sequence ID" value="MCV2868448.1"/>
    <property type="molecule type" value="Genomic_DNA"/>
</dbReference>
<protein>
    <submittedName>
        <fullName evidence="2">NAD(P)/FAD-dependent oxidoreductase</fullName>
    </submittedName>
</protein>
<dbReference type="InterPro" id="IPR050982">
    <property type="entry name" value="Auxin_biosynth/cation_transpt"/>
</dbReference>
<comment type="caution">
    <text evidence="2">The sequence shown here is derived from an EMBL/GenBank/DDBJ whole genome shotgun (WGS) entry which is preliminary data.</text>
</comment>
<dbReference type="Proteomes" id="UP001652542">
    <property type="component" value="Unassembled WGS sequence"/>
</dbReference>
<dbReference type="RefSeq" id="WP_263734059.1">
    <property type="nucleotide sequence ID" value="NZ_JAOWKY010000001.1"/>
</dbReference>
<evidence type="ECO:0000256" key="1">
    <source>
        <dbReference type="ARBA" id="ARBA00023002"/>
    </source>
</evidence>
<accession>A0ABT2ZBD0</accession>
<dbReference type="InterPro" id="IPR036188">
    <property type="entry name" value="FAD/NAD-bd_sf"/>
</dbReference>
<dbReference type="Pfam" id="PF13738">
    <property type="entry name" value="Pyr_redox_3"/>
    <property type="match status" value="1"/>
</dbReference>
<dbReference type="PANTHER" id="PTHR43539">
    <property type="entry name" value="FLAVIN-BINDING MONOOXYGENASE-LIKE PROTEIN (AFU_ORTHOLOGUE AFUA_4G09220)"/>
    <property type="match status" value="1"/>
</dbReference>
<evidence type="ECO:0000313" key="3">
    <source>
        <dbReference type="Proteomes" id="UP001652542"/>
    </source>
</evidence>
<dbReference type="Gene3D" id="3.50.50.60">
    <property type="entry name" value="FAD/NAD(P)-binding domain"/>
    <property type="match status" value="2"/>
</dbReference>
<evidence type="ECO:0000313" key="2">
    <source>
        <dbReference type="EMBL" id="MCV2868448.1"/>
    </source>
</evidence>
<gene>
    <name evidence="2" type="ORF">OEW28_07380</name>
</gene>
<organism evidence="2 3">
    <name type="scientific">Albidovulum marisflavi</name>
    <dbReference type="NCBI Taxonomy" id="2984159"/>
    <lineage>
        <taxon>Bacteria</taxon>
        <taxon>Pseudomonadati</taxon>
        <taxon>Pseudomonadota</taxon>
        <taxon>Alphaproteobacteria</taxon>
        <taxon>Rhodobacterales</taxon>
        <taxon>Paracoccaceae</taxon>
        <taxon>Albidovulum</taxon>
    </lineage>
</organism>
<keyword evidence="1" id="KW-0560">Oxidoreductase</keyword>
<proteinExistence type="predicted"/>
<dbReference type="PRINTS" id="PR00368">
    <property type="entry name" value="FADPNR"/>
</dbReference>
<reference evidence="2 3" key="1">
    <citation type="submission" date="2022-10" db="EMBL/GenBank/DDBJ databases">
        <title>Defluviimonas sp. nov., isolated from ocean surface water.</title>
        <authorList>
            <person name="He W."/>
            <person name="Wang L."/>
            <person name="Zhang D.-F."/>
        </authorList>
    </citation>
    <scope>NUCLEOTIDE SEQUENCE [LARGE SCALE GENOMIC DNA]</scope>
    <source>
        <strain evidence="2 3">WL0002</strain>
    </source>
</reference>
<sequence>MSTRRDAIIIGAGPAGLAMSRSLIQRGIDHAVLERGRIGERWHSERWPGLRLLTPNWMNALPGMGAIEAPDAFMAASRFAHLLGAYGNGIAAPVITECDVLSVMRAGRGFRVVSTNGEWTCRSVVLATGACDRSAVPAWAGGLPDRLCQLTPSSYRGPDALPSGGVLVVGASATGVQLAAEIRASGRPVTISTGRHVRAPRRYRGRDLFHWLDASGFLYEPRSRSRSRPVALPSLQLIGSPESHEISLAALAGQGVRIAGRTSGLSGDCLRFAPTLAMECAAAEVRRRKLMSVIDGHILSSGIDAPADAQAWTVQVPPTSHFAASSLSTGEFATVIWATGFRRSYPWLQVPVLDASGEVMSDGGHTPVAGFYTLGLPFMRHRSSAFIYGFGPDAEAIAASVSRHLDQGAARAA</sequence>